<feature type="signal peptide" evidence="2">
    <location>
        <begin position="1"/>
        <end position="24"/>
    </location>
</feature>
<feature type="region of interest" description="Disordered" evidence="1">
    <location>
        <begin position="66"/>
        <end position="94"/>
    </location>
</feature>
<evidence type="ECO:0000256" key="1">
    <source>
        <dbReference type="SAM" id="MobiDB-lite"/>
    </source>
</evidence>
<organism evidence="3 4">
    <name type="scientific">Rheinheimera soli</name>
    <dbReference type="NCBI Taxonomy" id="443616"/>
    <lineage>
        <taxon>Bacteria</taxon>
        <taxon>Pseudomonadati</taxon>
        <taxon>Pseudomonadota</taxon>
        <taxon>Gammaproteobacteria</taxon>
        <taxon>Chromatiales</taxon>
        <taxon>Chromatiaceae</taxon>
        <taxon>Rheinheimera</taxon>
    </lineage>
</organism>
<sequence>MNTLSFSSLSAAVLLASVSGLCLAQADMAVTATAAAQNANVAVSMQQQSTIQPSIANATVSANSDSSVSATARAQSSSSQNSAEQHQEESLQNAASQTVLTGGMVTELSQSVVEQPAAALTQSTNITQQSSAVVSALLTPPAVTMPELPSADSVVPAELPALSDVANKSAQAAISQSSSTLVQQQINTELTKAVDDTIKAEVVNSVQSSLTSALNLVL</sequence>
<evidence type="ECO:0000256" key="2">
    <source>
        <dbReference type="SAM" id="SignalP"/>
    </source>
</evidence>
<name>A0ABU1VWH2_9GAMM</name>
<protein>
    <recommendedName>
        <fullName evidence="5">Cell wall anchor protein</fullName>
    </recommendedName>
</protein>
<gene>
    <name evidence="3" type="ORF">J2W69_001008</name>
</gene>
<feature type="chain" id="PRO_5047139870" description="Cell wall anchor protein" evidence="2">
    <location>
        <begin position="25"/>
        <end position="218"/>
    </location>
</feature>
<evidence type="ECO:0000313" key="3">
    <source>
        <dbReference type="EMBL" id="MDR7120079.1"/>
    </source>
</evidence>
<comment type="caution">
    <text evidence="3">The sequence shown here is derived from an EMBL/GenBank/DDBJ whole genome shotgun (WGS) entry which is preliminary data.</text>
</comment>
<reference evidence="3 4" key="1">
    <citation type="submission" date="2023-07" db="EMBL/GenBank/DDBJ databases">
        <title>Sorghum-associated microbial communities from plants grown in Nebraska, USA.</title>
        <authorList>
            <person name="Schachtman D."/>
        </authorList>
    </citation>
    <scope>NUCLEOTIDE SEQUENCE [LARGE SCALE GENOMIC DNA]</scope>
    <source>
        <strain evidence="3 4">4138</strain>
    </source>
</reference>
<keyword evidence="2" id="KW-0732">Signal</keyword>
<evidence type="ECO:0008006" key="5">
    <source>
        <dbReference type="Google" id="ProtNLM"/>
    </source>
</evidence>
<dbReference type="EMBL" id="JAVDWR010000002">
    <property type="protein sequence ID" value="MDR7120079.1"/>
    <property type="molecule type" value="Genomic_DNA"/>
</dbReference>
<accession>A0ABU1VWH2</accession>
<dbReference type="RefSeq" id="WP_310275188.1">
    <property type="nucleotide sequence ID" value="NZ_JAVDWR010000002.1"/>
</dbReference>
<proteinExistence type="predicted"/>
<keyword evidence="4" id="KW-1185">Reference proteome</keyword>
<feature type="compositionally biased region" description="Low complexity" evidence="1">
    <location>
        <begin position="66"/>
        <end position="84"/>
    </location>
</feature>
<dbReference type="Proteomes" id="UP001257909">
    <property type="component" value="Unassembled WGS sequence"/>
</dbReference>
<evidence type="ECO:0000313" key="4">
    <source>
        <dbReference type="Proteomes" id="UP001257909"/>
    </source>
</evidence>